<protein>
    <submittedName>
        <fullName evidence="2">Serine/threonine-protein phosphatase</fullName>
    </submittedName>
</protein>
<evidence type="ECO:0000313" key="3">
    <source>
        <dbReference type="Proteomes" id="UP000324479"/>
    </source>
</evidence>
<dbReference type="SUPFAM" id="SSF81606">
    <property type="entry name" value="PP2C-like"/>
    <property type="match status" value="1"/>
</dbReference>
<evidence type="ECO:0000313" key="2">
    <source>
        <dbReference type="EMBL" id="KAA5544500.1"/>
    </source>
</evidence>
<organism evidence="2 3">
    <name type="scientific">Roseiconus nitratireducens</name>
    <dbReference type="NCBI Taxonomy" id="2605748"/>
    <lineage>
        <taxon>Bacteria</taxon>
        <taxon>Pseudomonadati</taxon>
        <taxon>Planctomycetota</taxon>
        <taxon>Planctomycetia</taxon>
        <taxon>Pirellulales</taxon>
        <taxon>Pirellulaceae</taxon>
        <taxon>Roseiconus</taxon>
    </lineage>
</organism>
<dbReference type="Gene3D" id="3.60.40.10">
    <property type="entry name" value="PPM-type phosphatase domain"/>
    <property type="match status" value="1"/>
</dbReference>
<feature type="domain" description="PPM-type phosphatase" evidence="1">
    <location>
        <begin position="13"/>
        <end position="280"/>
    </location>
</feature>
<dbReference type="PANTHER" id="PTHR13832">
    <property type="entry name" value="PROTEIN PHOSPHATASE 2C"/>
    <property type="match status" value="1"/>
</dbReference>
<dbReference type="InterPro" id="IPR015655">
    <property type="entry name" value="PP2C"/>
</dbReference>
<dbReference type="InterPro" id="IPR001932">
    <property type="entry name" value="PPM-type_phosphatase-like_dom"/>
</dbReference>
<dbReference type="PROSITE" id="PS51746">
    <property type="entry name" value="PPM_2"/>
    <property type="match status" value="1"/>
</dbReference>
<name>A0A5M6DDL9_9BACT</name>
<dbReference type="PANTHER" id="PTHR13832:SF860">
    <property type="entry name" value="PROTEIN PHOSPHATASE PHPP"/>
    <property type="match status" value="1"/>
</dbReference>
<dbReference type="AlphaFoldDB" id="A0A5M6DDL9"/>
<accession>A0A5M6DDL9</accession>
<dbReference type="Proteomes" id="UP000324479">
    <property type="component" value="Unassembled WGS sequence"/>
</dbReference>
<dbReference type="CDD" id="cd00143">
    <property type="entry name" value="PP2Cc"/>
    <property type="match status" value="1"/>
</dbReference>
<dbReference type="SMART" id="SM00332">
    <property type="entry name" value="PP2Cc"/>
    <property type="match status" value="1"/>
</dbReference>
<dbReference type="Pfam" id="PF13672">
    <property type="entry name" value="PP2C_2"/>
    <property type="match status" value="1"/>
</dbReference>
<dbReference type="SMART" id="SM00331">
    <property type="entry name" value="PP2C_SIG"/>
    <property type="match status" value="1"/>
</dbReference>
<reference evidence="2 3" key="1">
    <citation type="submission" date="2019-08" db="EMBL/GenBank/DDBJ databases">
        <authorList>
            <person name="Dhanesh K."/>
            <person name="Kumar G."/>
            <person name="Sasikala C."/>
            <person name="Venkata Ramana C."/>
        </authorList>
    </citation>
    <scope>NUCLEOTIDE SEQUENCE [LARGE SCALE GENOMIC DNA]</scope>
    <source>
        <strain evidence="2 3">JC645</strain>
    </source>
</reference>
<evidence type="ECO:0000259" key="1">
    <source>
        <dbReference type="PROSITE" id="PS51746"/>
    </source>
</evidence>
<dbReference type="InterPro" id="IPR036457">
    <property type="entry name" value="PPM-type-like_dom_sf"/>
</dbReference>
<sequence length="298" mass="32606">MPMSTLINHAHDSFEVAGDSDVGRVRNENQDHYIVGDLRRQLVIRDTDVEGEIEDEMFGCQQGSLLVVADGMGGHEAGERASRIAVQATARYVLDMMRWFLKLSPTAEDDFIDELSESLVSVQKELWSAGPEGHSMGTTVTMAYLLWPKIYVVHAGDSRCYQLRDGVLRQLTTDHTVAQQLLDSGGLNESDPSLQHWRHVLWNCVGGSRKQVSPEAIRADLRVGDQILLCSDGLTGMLDDRTIRSVLEEAGSPEVKVRQLIDLANEAGGTDNITAVICRVVGEGPTDSAGAGLDTTIF</sequence>
<dbReference type="GO" id="GO:0004722">
    <property type="term" value="F:protein serine/threonine phosphatase activity"/>
    <property type="evidence" value="ECO:0007669"/>
    <property type="project" value="InterPro"/>
</dbReference>
<dbReference type="EMBL" id="VWOX01000004">
    <property type="protein sequence ID" value="KAA5544500.1"/>
    <property type="molecule type" value="Genomic_DNA"/>
</dbReference>
<comment type="caution">
    <text evidence="2">The sequence shown here is derived from an EMBL/GenBank/DDBJ whole genome shotgun (WGS) entry which is preliminary data.</text>
</comment>
<keyword evidence="3" id="KW-1185">Reference proteome</keyword>
<proteinExistence type="predicted"/>
<gene>
    <name evidence="2" type="ORF">FYK55_09220</name>
</gene>